<reference evidence="1 2" key="1">
    <citation type="submission" date="2020-05" db="EMBL/GenBank/DDBJ databases">
        <title>Paenibacillus glebae, sp. nov., Paenibacillus humi sp. nov., Paenibacillus pedi sp. nov., Paenibacillus terrestris sp. nov. and Paenibacillus terricola sp. nov., isolated from a forest top soil sample.</title>
        <authorList>
            <person name="Qi S."/>
            <person name="Carlier A."/>
            <person name="Cnockaert M."/>
            <person name="Vandamme P."/>
        </authorList>
    </citation>
    <scope>NUCLEOTIDE SEQUENCE [LARGE SCALE GENOMIC DNA]</scope>
    <source>
        <strain evidence="1 2">LMG 29502</strain>
    </source>
</reference>
<evidence type="ECO:0000313" key="2">
    <source>
        <dbReference type="Proteomes" id="UP000711047"/>
    </source>
</evidence>
<dbReference type="SUPFAM" id="SSF102588">
    <property type="entry name" value="LmbE-like"/>
    <property type="match status" value="1"/>
</dbReference>
<dbReference type="PANTHER" id="PTHR12993">
    <property type="entry name" value="N-ACETYLGLUCOSAMINYL-PHOSPHATIDYLINOSITOL DE-N-ACETYLASE-RELATED"/>
    <property type="match status" value="1"/>
</dbReference>
<dbReference type="EMBL" id="JABMKX010000001">
    <property type="protein sequence ID" value="NQX44271.1"/>
    <property type="molecule type" value="Genomic_DNA"/>
</dbReference>
<keyword evidence="2" id="KW-1185">Reference proteome</keyword>
<sequence length="234" mass="26083">MKNKRILVVLPHPDDEAYFVAGTLAKYIADGAEVTYACLTLGEMGRNMGVPLFANRTTLPIIRRGELLASCKAIGIQDLRMLGFHDKMIEFEDRTLLDSRILSLVKELTPSLVITFYPGYSVHPDHDATGAAVIRTLAGLPAAERPVVHSVAFSNHHQHSIGQADVVIDVTRHLAVKIASILAHSTQFQADKVLGGHRPDDEVIRKRFGTERFWTYRFNECTEPYEEAGLECCR</sequence>
<dbReference type="InterPro" id="IPR023841">
    <property type="entry name" value="BshB2"/>
</dbReference>
<accession>A0ABX2DLD7</accession>
<dbReference type="NCBIfam" id="TIGR04000">
    <property type="entry name" value="thiol_BshB2"/>
    <property type="match status" value="1"/>
</dbReference>
<comment type="caution">
    <text evidence="1">The sequence shown here is derived from an EMBL/GenBank/DDBJ whole genome shotgun (WGS) entry which is preliminary data.</text>
</comment>
<gene>
    <name evidence="1" type="primary">bshB2</name>
    <name evidence="1" type="ORF">HQN87_02915</name>
</gene>
<evidence type="ECO:0000313" key="1">
    <source>
        <dbReference type="EMBL" id="NQX44271.1"/>
    </source>
</evidence>
<protein>
    <submittedName>
        <fullName evidence="1">Bacillithiol biosynthesis deacetylase BshB2</fullName>
    </submittedName>
</protein>
<dbReference type="Proteomes" id="UP000711047">
    <property type="component" value="Unassembled WGS sequence"/>
</dbReference>
<dbReference type="PANTHER" id="PTHR12993:SF27">
    <property type="entry name" value="N-ACETYL-ALPHA-D-GLUCOSAMINYL L-MALATE DEACETYLASE 2-RELATED"/>
    <property type="match status" value="1"/>
</dbReference>
<dbReference type="Pfam" id="PF02585">
    <property type="entry name" value="PIG-L"/>
    <property type="match status" value="1"/>
</dbReference>
<dbReference type="Gene3D" id="3.40.50.10320">
    <property type="entry name" value="LmbE-like"/>
    <property type="match status" value="1"/>
</dbReference>
<dbReference type="InterPro" id="IPR003737">
    <property type="entry name" value="GlcNAc_PI_deacetylase-related"/>
</dbReference>
<proteinExistence type="predicted"/>
<name>A0ABX2DLD7_9BACL</name>
<organism evidence="1 2">
    <name type="scientific">Paenibacillus tritici</name>
    <dbReference type="NCBI Taxonomy" id="1873425"/>
    <lineage>
        <taxon>Bacteria</taxon>
        <taxon>Bacillati</taxon>
        <taxon>Bacillota</taxon>
        <taxon>Bacilli</taxon>
        <taxon>Bacillales</taxon>
        <taxon>Paenibacillaceae</taxon>
        <taxon>Paenibacillus</taxon>
    </lineage>
</organism>
<dbReference type="InterPro" id="IPR024078">
    <property type="entry name" value="LmbE-like_dom_sf"/>
</dbReference>